<dbReference type="AlphaFoldDB" id="A0A344LF38"/>
<proteinExistence type="predicted"/>
<evidence type="ECO:0000313" key="3">
    <source>
        <dbReference type="Proteomes" id="UP000250434"/>
    </source>
</evidence>
<protein>
    <submittedName>
        <fullName evidence="2">Uncharacterized protein</fullName>
    </submittedName>
</protein>
<feature type="region of interest" description="Disordered" evidence="1">
    <location>
        <begin position="23"/>
        <end position="65"/>
    </location>
</feature>
<name>A0A344LF38_9PSEU</name>
<accession>A0A344LF38</accession>
<evidence type="ECO:0000256" key="1">
    <source>
        <dbReference type="SAM" id="MobiDB-lite"/>
    </source>
</evidence>
<dbReference type="EMBL" id="CP015163">
    <property type="protein sequence ID" value="AXB46662.1"/>
    <property type="molecule type" value="Genomic_DNA"/>
</dbReference>
<organism evidence="2 3">
    <name type="scientific">Amycolatopsis albispora</name>
    <dbReference type="NCBI Taxonomy" id="1804986"/>
    <lineage>
        <taxon>Bacteria</taxon>
        <taxon>Bacillati</taxon>
        <taxon>Actinomycetota</taxon>
        <taxon>Actinomycetes</taxon>
        <taxon>Pseudonocardiales</taxon>
        <taxon>Pseudonocardiaceae</taxon>
        <taxon>Amycolatopsis</taxon>
    </lineage>
</organism>
<evidence type="ECO:0000313" key="2">
    <source>
        <dbReference type="EMBL" id="AXB46662.1"/>
    </source>
</evidence>
<keyword evidence="3" id="KW-1185">Reference proteome</keyword>
<dbReference type="OrthoDB" id="3578910at2"/>
<gene>
    <name evidence="2" type="ORF">A4R43_32990</name>
</gene>
<sequence length="65" mass="7200">MLYLLAAIGALTVAVVLWRTFGAPRPGVPSSQPPVAPDDDPDFLRGLAEQQRRQQQKTREDDDPK</sequence>
<dbReference type="Proteomes" id="UP000250434">
    <property type="component" value="Chromosome"/>
</dbReference>
<dbReference type="RefSeq" id="WP_113695729.1">
    <property type="nucleotide sequence ID" value="NZ_CP015163.1"/>
</dbReference>
<dbReference type="KEGG" id="aab:A4R43_32990"/>
<reference evidence="2 3" key="1">
    <citation type="submission" date="2016-04" db="EMBL/GenBank/DDBJ databases">
        <title>Complete genome sequence and analysis of deep-sea sediment isolate, Amycolatopsis sp. WP1.</title>
        <authorList>
            <person name="Wang H."/>
            <person name="Chen S."/>
            <person name="Wu Q."/>
        </authorList>
    </citation>
    <scope>NUCLEOTIDE SEQUENCE [LARGE SCALE GENOMIC DNA]</scope>
    <source>
        <strain evidence="2 3">WP1</strain>
    </source>
</reference>